<dbReference type="NCBIfam" id="TIGR00093">
    <property type="entry name" value="pseudouridine synthase"/>
    <property type="match status" value="1"/>
</dbReference>
<dbReference type="SUPFAM" id="SSF55120">
    <property type="entry name" value="Pseudouridine synthase"/>
    <property type="match status" value="1"/>
</dbReference>
<dbReference type="InterPro" id="IPR020103">
    <property type="entry name" value="PsdUridine_synth_cat_dom_sf"/>
</dbReference>
<proteinExistence type="inferred from homology"/>
<dbReference type="CDD" id="cd02870">
    <property type="entry name" value="PseudoU_synth_RsuA_like"/>
    <property type="match status" value="1"/>
</dbReference>
<gene>
    <name evidence="4" type="ORF">METZ01_LOCUS34387</name>
</gene>
<evidence type="ECO:0000313" key="4">
    <source>
        <dbReference type="EMBL" id="SUZ81533.1"/>
    </source>
</evidence>
<organism evidence="4">
    <name type="scientific">marine metagenome</name>
    <dbReference type="NCBI Taxonomy" id="408172"/>
    <lineage>
        <taxon>unclassified sequences</taxon>
        <taxon>metagenomes</taxon>
        <taxon>ecological metagenomes</taxon>
    </lineage>
</organism>
<feature type="domain" description="Pseudouridine synthase RsuA/RluA-like" evidence="3">
    <location>
        <begin position="25"/>
        <end position="153"/>
    </location>
</feature>
<sequence length="196" mass="23130">MGIIIKKTDKVKVDNKNISPEKKIYILLNKPKDYITTNKDTHNRKIVIDLIKNVKERIFPIGRLDRKTTGLLLLTNDGELSKKLMHPSHKIKKIYSLQINKPITKNDFNKLKEGIVIDNEKIHINKINTLNNRKELGIEIHMGKNRIIRKLFESLDYKIIKLDRVMFGPLTKRNLPRGKWKFLDQKELRLLKNFTK</sequence>
<dbReference type="PANTHER" id="PTHR47683">
    <property type="entry name" value="PSEUDOURIDINE SYNTHASE FAMILY PROTEIN-RELATED"/>
    <property type="match status" value="1"/>
</dbReference>
<evidence type="ECO:0000256" key="1">
    <source>
        <dbReference type="ARBA" id="ARBA00008348"/>
    </source>
</evidence>
<dbReference type="Gene3D" id="3.30.70.1560">
    <property type="entry name" value="Alpha-L RNA-binding motif"/>
    <property type="match status" value="1"/>
</dbReference>
<name>A0A381QVG4_9ZZZZ</name>
<dbReference type="Pfam" id="PF00849">
    <property type="entry name" value="PseudoU_synth_2"/>
    <property type="match status" value="1"/>
</dbReference>
<dbReference type="InterPro" id="IPR050343">
    <property type="entry name" value="RsuA_PseudoU_synthase"/>
</dbReference>
<comment type="similarity">
    <text evidence="1">Belongs to the pseudouridine synthase RsuA family.</text>
</comment>
<dbReference type="InterPro" id="IPR006145">
    <property type="entry name" value="PsdUridine_synth_RsuA/RluA"/>
</dbReference>
<dbReference type="GO" id="GO:0009982">
    <property type="term" value="F:pseudouridine synthase activity"/>
    <property type="evidence" value="ECO:0007669"/>
    <property type="project" value="InterPro"/>
</dbReference>
<evidence type="ECO:0000256" key="2">
    <source>
        <dbReference type="ARBA" id="ARBA00023235"/>
    </source>
</evidence>
<dbReference type="InterPro" id="IPR042092">
    <property type="entry name" value="PsdUridine_s_RsuA/RluB/E/F_cat"/>
</dbReference>
<dbReference type="InterPro" id="IPR020094">
    <property type="entry name" value="TruA/RsuA/RluB/E/F_N"/>
</dbReference>
<dbReference type="InterPro" id="IPR000748">
    <property type="entry name" value="PsdUridine_synth_RsuA/RluB/E/F"/>
</dbReference>
<protein>
    <recommendedName>
        <fullName evidence="3">Pseudouridine synthase RsuA/RluA-like domain-containing protein</fullName>
    </recommendedName>
</protein>
<dbReference type="GO" id="GO:0003723">
    <property type="term" value="F:RNA binding"/>
    <property type="evidence" value="ECO:0007669"/>
    <property type="project" value="InterPro"/>
</dbReference>
<reference evidence="4" key="1">
    <citation type="submission" date="2018-05" db="EMBL/GenBank/DDBJ databases">
        <authorList>
            <person name="Lanie J.A."/>
            <person name="Ng W.-L."/>
            <person name="Kazmierczak K.M."/>
            <person name="Andrzejewski T.M."/>
            <person name="Davidsen T.M."/>
            <person name="Wayne K.J."/>
            <person name="Tettelin H."/>
            <person name="Glass J.I."/>
            <person name="Rusch D."/>
            <person name="Podicherti R."/>
            <person name="Tsui H.-C.T."/>
            <person name="Winkler M.E."/>
        </authorList>
    </citation>
    <scope>NUCLEOTIDE SEQUENCE</scope>
</reference>
<evidence type="ECO:0000259" key="3">
    <source>
        <dbReference type="Pfam" id="PF00849"/>
    </source>
</evidence>
<dbReference type="PROSITE" id="PS01149">
    <property type="entry name" value="PSI_RSU"/>
    <property type="match status" value="1"/>
</dbReference>
<accession>A0A381QVG4</accession>
<dbReference type="PANTHER" id="PTHR47683:SF2">
    <property type="entry name" value="RNA-BINDING S4 DOMAIN-CONTAINING PROTEIN"/>
    <property type="match status" value="1"/>
</dbReference>
<dbReference type="InterPro" id="IPR018496">
    <property type="entry name" value="PsdUridine_synth_RsuA/RluB_CS"/>
</dbReference>
<keyword evidence="2" id="KW-0413">Isomerase</keyword>
<dbReference type="Gene3D" id="3.30.70.580">
    <property type="entry name" value="Pseudouridine synthase I, catalytic domain, N-terminal subdomain"/>
    <property type="match status" value="1"/>
</dbReference>
<dbReference type="EMBL" id="UINC01001471">
    <property type="protein sequence ID" value="SUZ81533.1"/>
    <property type="molecule type" value="Genomic_DNA"/>
</dbReference>
<dbReference type="GO" id="GO:0006364">
    <property type="term" value="P:rRNA processing"/>
    <property type="evidence" value="ECO:0007669"/>
    <property type="project" value="UniProtKB-ARBA"/>
</dbReference>
<dbReference type="AlphaFoldDB" id="A0A381QVG4"/>
<dbReference type="GO" id="GO:0001522">
    <property type="term" value="P:pseudouridine synthesis"/>
    <property type="evidence" value="ECO:0007669"/>
    <property type="project" value="InterPro"/>
</dbReference>